<dbReference type="Proteomes" id="UP000481037">
    <property type="component" value="Unassembled WGS sequence"/>
</dbReference>
<protein>
    <submittedName>
        <fullName evidence="2">Uncharacterized protein</fullName>
    </submittedName>
</protein>
<feature type="compositionally biased region" description="Basic and acidic residues" evidence="1">
    <location>
        <begin position="100"/>
        <end position="109"/>
    </location>
</feature>
<proteinExistence type="predicted"/>
<evidence type="ECO:0000256" key="1">
    <source>
        <dbReference type="SAM" id="MobiDB-lite"/>
    </source>
</evidence>
<keyword evidence="3" id="KW-1185">Reference proteome</keyword>
<name>A0A6L5QJ87_9BURK</name>
<gene>
    <name evidence="2" type="ORF">GJ697_14565</name>
</gene>
<reference evidence="2 3" key="1">
    <citation type="submission" date="2019-11" db="EMBL/GenBank/DDBJ databases">
        <title>Novel species isolated from a subtropical stream in China.</title>
        <authorList>
            <person name="Lu H."/>
        </authorList>
    </citation>
    <scope>NUCLEOTIDE SEQUENCE [LARGE SCALE GENOMIC DNA]</scope>
    <source>
        <strain evidence="2 3">FT25W</strain>
    </source>
</reference>
<evidence type="ECO:0000313" key="3">
    <source>
        <dbReference type="Proteomes" id="UP000481037"/>
    </source>
</evidence>
<evidence type="ECO:0000313" key="2">
    <source>
        <dbReference type="EMBL" id="MRX09061.1"/>
    </source>
</evidence>
<accession>A0A6L5QJ87</accession>
<comment type="caution">
    <text evidence="2">The sequence shown here is derived from an EMBL/GenBank/DDBJ whole genome shotgun (WGS) entry which is preliminary data.</text>
</comment>
<organism evidence="2 3">
    <name type="scientific">Duganella alba</name>
    <dbReference type="NCBI Taxonomy" id="2666081"/>
    <lineage>
        <taxon>Bacteria</taxon>
        <taxon>Pseudomonadati</taxon>
        <taxon>Pseudomonadota</taxon>
        <taxon>Betaproteobacteria</taxon>
        <taxon>Burkholderiales</taxon>
        <taxon>Oxalobacteraceae</taxon>
        <taxon>Telluria group</taxon>
        <taxon>Duganella</taxon>
    </lineage>
</organism>
<dbReference type="AlphaFoldDB" id="A0A6L5QJ87"/>
<dbReference type="EMBL" id="WKJM01000011">
    <property type="protein sequence ID" value="MRX09061.1"/>
    <property type="molecule type" value="Genomic_DNA"/>
</dbReference>
<feature type="region of interest" description="Disordered" evidence="1">
    <location>
        <begin position="90"/>
        <end position="109"/>
    </location>
</feature>
<dbReference type="RefSeq" id="WP_154387889.1">
    <property type="nucleotide sequence ID" value="NZ_WKJM01000011.1"/>
</dbReference>
<sequence length="109" mass="12421">MLADTDPGWRSHAFHNRVLGTVMGISFTTAKLLDYAAKSDALMNSHNPFAWITLAHLRTQQSRHDPDQLYAAKWKLTKLLYQHGKEQWRCWNDSSSDASGRCRKESGTS</sequence>